<feature type="transmembrane region" description="Helical" evidence="1">
    <location>
        <begin position="94"/>
        <end position="113"/>
    </location>
</feature>
<accession>A0A0N8QU27</accession>
<keyword evidence="1" id="KW-1133">Transmembrane helix</keyword>
<name>A0A0N8QU27_9PSED</name>
<dbReference type="AlphaFoldDB" id="A0A0N8QU27"/>
<organism evidence="2 5">
    <name type="scientific">Pseudomonas caricapapayae</name>
    <dbReference type="NCBI Taxonomy" id="46678"/>
    <lineage>
        <taxon>Bacteria</taxon>
        <taxon>Pseudomonadati</taxon>
        <taxon>Pseudomonadota</taxon>
        <taxon>Gammaproteobacteria</taxon>
        <taxon>Pseudomonadales</taxon>
        <taxon>Pseudomonadaceae</taxon>
        <taxon>Pseudomonas</taxon>
    </lineage>
</organism>
<dbReference type="OrthoDB" id="6594290at2"/>
<gene>
    <name evidence="3" type="ORF">ALP05_00256</name>
    <name evidence="2" type="ORF">ALQ84_200150</name>
</gene>
<comment type="caution">
    <text evidence="2">The sequence shown here is derived from an EMBL/GenBank/DDBJ whole genome shotgun (WGS) entry which is preliminary data.</text>
</comment>
<dbReference type="Proteomes" id="UP000278587">
    <property type="component" value="Unassembled WGS sequence"/>
</dbReference>
<keyword evidence="1" id="KW-0812">Transmembrane</keyword>
<dbReference type="EMBL" id="RBUY01000108">
    <property type="protein sequence ID" value="RMV74569.1"/>
    <property type="molecule type" value="Genomic_DNA"/>
</dbReference>
<dbReference type="EMBL" id="RBOC01000148">
    <property type="protein sequence ID" value="RMM06877.1"/>
    <property type="molecule type" value="Genomic_DNA"/>
</dbReference>
<feature type="transmembrane region" description="Helical" evidence="1">
    <location>
        <begin position="63"/>
        <end position="82"/>
    </location>
</feature>
<keyword evidence="1" id="KW-0472">Membrane</keyword>
<evidence type="ECO:0000313" key="5">
    <source>
        <dbReference type="Proteomes" id="UP000278587"/>
    </source>
</evidence>
<sequence>MSKDVMLCAAVRLSVFKDGLRQRVLKGLTAAMAANPVLAFAGADIAGMGSSAAVGATSLKKSALTIAQFAGVIFVIGGLIAAKNKKDNPQIKTGAIIASILFGVCLVVVPEIIKRSQAQVGLTPVDVG</sequence>
<dbReference type="Proteomes" id="UP000269872">
    <property type="component" value="Unassembled WGS sequence"/>
</dbReference>
<evidence type="ECO:0000256" key="1">
    <source>
        <dbReference type="SAM" id="Phobius"/>
    </source>
</evidence>
<evidence type="ECO:0000313" key="2">
    <source>
        <dbReference type="EMBL" id="RMM06877.1"/>
    </source>
</evidence>
<reference evidence="4 5" key="1">
    <citation type="submission" date="2018-08" db="EMBL/GenBank/DDBJ databases">
        <title>Recombination of ecologically and evolutionarily significant loci maintains genetic cohesion in the Pseudomonas syringae species complex.</title>
        <authorList>
            <person name="Dillon M."/>
            <person name="Thakur S."/>
            <person name="Almeida R.N.D."/>
            <person name="Weir B.S."/>
            <person name="Guttman D.S."/>
        </authorList>
    </citation>
    <scope>NUCLEOTIDE SEQUENCE [LARGE SCALE GENOMIC DNA]</scope>
    <source>
        <strain evidence="2 5">ICMP 4086</strain>
        <strain evidence="3 4">ICMP 7496</strain>
    </source>
</reference>
<dbReference type="InterPro" id="IPR046638">
    <property type="entry name" value="DUF6750"/>
</dbReference>
<proteinExistence type="predicted"/>
<evidence type="ECO:0000313" key="4">
    <source>
        <dbReference type="Proteomes" id="UP000269872"/>
    </source>
</evidence>
<protein>
    <submittedName>
        <fullName evidence="3">TraR protein</fullName>
    </submittedName>
</protein>
<dbReference type="RefSeq" id="WP_055004016.1">
    <property type="nucleotide sequence ID" value="NZ_LJPW01000005.1"/>
</dbReference>
<feature type="transmembrane region" description="Helical" evidence="1">
    <location>
        <begin position="24"/>
        <end position="43"/>
    </location>
</feature>
<evidence type="ECO:0000313" key="3">
    <source>
        <dbReference type="EMBL" id="RMV74569.1"/>
    </source>
</evidence>
<dbReference type="Pfam" id="PF20535">
    <property type="entry name" value="DUF6750"/>
    <property type="match status" value="1"/>
</dbReference>